<dbReference type="Pfam" id="PF18074">
    <property type="entry name" value="PriA_C"/>
    <property type="match status" value="1"/>
</dbReference>
<evidence type="ECO:0000313" key="15">
    <source>
        <dbReference type="Proteomes" id="UP000663929"/>
    </source>
</evidence>
<sequence>MPQGENLFGELESNEPWLVEVALPVPLRQSFTYKIPTRDYDPADIVRGLRVLVPFRSKLLNGVTVGDAYRSGDHHPRTRFLVSCELGHTVLAPEIYELIDWMTRYYRAPIGEAAKLALPPGILNEKEIQFALTESGRDYIETSPDGVLLGQLAGGPATRREWNLKAKTEIKLEDIRHWEDQGFLRIHARDQEKESIPHITVVALTEAGHSSDLDALSRAVKQREVLLWLRSYPREVVTYREINEAFSNGTAMIAQLVKRGLCEKRRIPKYELVFNQEHFEPDEIKTLTDEQQNAFDQIVASLEERSFRSFLVFGVTGAGKTEVYLRAIQHCLEQGRQALFLVPEIALTPLMHRRIRDRFGERLAILHSAVGMSQRSEAWANVLAGKVDVVLGARSGIFAPLPRLGLVIVDEEHDQSYKQNDGIRYHARDLALVRAKMAGATVVLGSATPSLESWQNYHNGRHGLITLTKRATRAPLPAVEVVDMCDEFKAQRRRPLLSRRLRETMRATLEAGHQVMILLNRRGYHSFLLCRKCGHVEMCRQCEVSLTYHRTDRHLRCHYCGESRAVPEACSACGASGAGLQFFGEGTQQIEELIQKEFPEFVVDRLDRDRLSAREAGQKILEKFENRETHILVGTQMIAKGHDFPNVTLVGILNADQGLRIPDFRSAEYVFQLITQVAGRSGRGENPGYVIIQTYMPDHYSIVHAANHDFLSFLGKEIRYREHLFYSPFAYMINIMVTHTDDQKAYGAAQWMAAQLGRQKDRNRMVILGPTKAPIGKIKGAFRYQIVLKSGERTSLHRHADAVVEACVAWGMIARPAVILDIDPYQFF</sequence>
<dbReference type="InterPro" id="IPR041222">
    <property type="entry name" value="PriA_3primeBD"/>
</dbReference>
<keyword evidence="3 12" id="KW-0479">Metal-binding</keyword>
<dbReference type="InterPro" id="IPR014001">
    <property type="entry name" value="Helicase_ATP-bd"/>
</dbReference>
<dbReference type="GO" id="GO:0006310">
    <property type="term" value="P:DNA recombination"/>
    <property type="evidence" value="ECO:0007669"/>
    <property type="project" value="InterPro"/>
</dbReference>
<feature type="binding site" evidence="12">
    <location>
        <position position="560"/>
    </location>
    <ligand>
        <name>Zn(2+)</name>
        <dbReference type="ChEBI" id="CHEBI:29105"/>
        <label>2</label>
    </ligand>
</feature>
<dbReference type="GO" id="GO:1990077">
    <property type="term" value="C:primosome complex"/>
    <property type="evidence" value="ECO:0007669"/>
    <property type="project" value="UniProtKB-UniRule"/>
</dbReference>
<keyword evidence="15" id="KW-1185">Reference proteome</keyword>
<dbReference type="Pfam" id="PF00271">
    <property type="entry name" value="Helicase_C"/>
    <property type="match status" value="1"/>
</dbReference>
<dbReference type="InterPro" id="IPR042115">
    <property type="entry name" value="PriA_3primeBD_sf"/>
</dbReference>
<evidence type="ECO:0000256" key="5">
    <source>
        <dbReference type="ARBA" id="ARBA00022801"/>
    </source>
</evidence>
<gene>
    <name evidence="12 14" type="primary">priA</name>
    <name evidence="14" type="ORF">J3U87_17945</name>
</gene>
<evidence type="ECO:0000256" key="9">
    <source>
        <dbReference type="ARBA" id="ARBA00023125"/>
    </source>
</evidence>
<comment type="catalytic activity">
    <reaction evidence="11 12">
        <text>ATP + H2O = ADP + phosphate + H(+)</text>
        <dbReference type="Rhea" id="RHEA:13065"/>
        <dbReference type="ChEBI" id="CHEBI:15377"/>
        <dbReference type="ChEBI" id="CHEBI:15378"/>
        <dbReference type="ChEBI" id="CHEBI:30616"/>
        <dbReference type="ChEBI" id="CHEBI:43474"/>
        <dbReference type="ChEBI" id="CHEBI:456216"/>
        <dbReference type="EC" id="5.6.2.4"/>
    </reaction>
</comment>
<keyword evidence="8 12" id="KW-0067">ATP-binding</keyword>
<evidence type="ECO:0000256" key="6">
    <source>
        <dbReference type="ARBA" id="ARBA00022806"/>
    </source>
</evidence>
<dbReference type="HAMAP" id="MF_00983">
    <property type="entry name" value="PriA"/>
    <property type="match status" value="1"/>
</dbReference>
<dbReference type="AlphaFoldDB" id="A0A8A4TYJ5"/>
<dbReference type="InterPro" id="IPR041236">
    <property type="entry name" value="PriA_C"/>
</dbReference>
<dbReference type="EC" id="5.6.2.4" evidence="12"/>
<dbReference type="InterPro" id="IPR027417">
    <property type="entry name" value="P-loop_NTPase"/>
</dbReference>
<dbReference type="InterPro" id="IPR001650">
    <property type="entry name" value="Helicase_C-like"/>
</dbReference>
<evidence type="ECO:0000256" key="3">
    <source>
        <dbReference type="ARBA" id="ARBA00022723"/>
    </source>
</evidence>
<evidence type="ECO:0000256" key="2">
    <source>
        <dbReference type="ARBA" id="ARBA00022705"/>
    </source>
</evidence>
<dbReference type="InterPro" id="IPR011545">
    <property type="entry name" value="DEAD/DEAH_box_helicase_dom"/>
</dbReference>
<dbReference type="NCBIfam" id="TIGR00595">
    <property type="entry name" value="priA"/>
    <property type="match status" value="1"/>
</dbReference>
<dbReference type="GO" id="GO:0043138">
    <property type="term" value="F:3'-5' DNA helicase activity"/>
    <property type="evidence" value="ECO:0007669"/>
    <property type="project" value="UniProtKB-EC"/>
</dbReference>
<dbReference type="GO" id="GO:0005524">
    <property type="term" value="F:ATP binding"/>
    <property type="evidence" value="ECO:0007669"/>
    <property type="project" value="UniProtKB-UniRule"/>
</dbReference>
<dbReference type="EMBL" id="CP071793">
    <property type="protein sequence ID" value="QTD54331.1"/>
    <property type="molecule type" value="Genomic_DNA"/>
</dbReference>
<comment type="similarity">
    <text evidence="12">Belongs to the helicase family. PriA subfamily.</text>
</comment>
<comment type="catalytic activity">
    <reaction evidence="12">
        <text>Couples ATP hydrolysis with the unwinding of duplex DNA by translocating in the 3'-5' direction.</text>
        <dbReference type="EC" id="5.6.2.4"/>
    </reaction>
</comment>
<dbReference type="GO" id="GO:0006269">
    <property type="term" value="P:DNA replication, synthesis of primer"/>
    <property type="evidence" value="ECO:0007669"/>
    <property type="project" value="UniProtKB-KW"/>
</dbReference>
<dbReference type="PANTHER" id="PTHR30580:SF0">
    <property type="entry name" value="PRIMOSOMAL PROTEIN N"/>
    <property type="match status" value="1"/>
</dbReference>
<evidence type="ECO:0000256" key="1">
    <source>
        <dbReference type="ARBA" id="ARBA00022515"/>
    </source>
</evidence>
<keyword evidence="9 12" id="KW-0238">DNA-binding</keyword>
<organism evidence="14 15">
    <name type="scientific">Sulfidibacter corallicola</name>
    <dbReference type="NCBI Taxonomy" id="2818388"/>
    <lineage>
        <taxon>Bacteria</taxon>
        <taxon>Pseudomonadati</taxon>
        <taxon>Acidobacteriota</taxon>
        <taxon>Holophagae</taxon>
        <taxon>Acanthopleuribacterales</taxon>
        <taxon>Acanthopleuribacteraceae</taxon>
        <taxon>Sulfidibacter</taxon>
    </lineage>
</organism>
<evidence type="ECO:0000259" key="13">
    <source>
        <dbReference type="PROSITE" id="PS51192"/>
    </source>
</evidence>
<accession>A0A8A4TYJ5</accession>
<dbReference type="CDD" id="cd17929">
    <property type="entry name" value="DEXHc_priA"/>
    <property type="match status" value="1"/>
</dbReference>
<dbReference type="Pfam" id="PF00270">
    <property type="entry name" value="DEAD"/>
    <property type="match status" value="1"/>
</dbReference>
<dbReference type="CDD" id="cd18804">
    <property type="entry name" value="SF2_C_priA"/>
    <property type="match status" value="1"/>
</dbReference>
<name>A0A8A4TYJ5_SULCO</name>
<evidence type="ECO:0000256" key="12">
    <source>
        <dbReference type="HAMAP-Rule" id="MF_00983"/>
    </source>
</evidence>
<keyword evidence="10 12" id="KW-0413">Isomerase</keyword>
<dbReference type="PANTHER" id="PTHR30580">
    <property type="entry name" value="PRIMOSOMAL PROTEIN N"/>
    <property type="match status" value="1"/>
</dbReference>
<feature type="binding site" evidence="12">
    <location>
        <position position="533"/>
    </location>
    <ligand>
        <name>Zn(2+)</name>
        <dbReference type="ChEBI" id="CHEBI:29105"/>
        <label>1</label>
    </ligand>
</feature>
<dbReference type="SMART" id="SM00487">
    <property type="entry name" value="DEXDc"/>
    <property type="match status" value="1"/>
</dbReference>
<evidence type="ECO:0000256" key="10">
    <source>
        <dbReference type="ARBA" id="ARBA00023235"/>
    </source>
</evidence>
<keyword evidence="5 12" id="KW-0378">Hydrolase</keyword>
<comment type="cofactor">
    <cofactor evidence="12">
        <name>Zn(2+)</name>
        <dbReference type="ChEBI" id="CHEBI:29105"/>
    </cofactor>
    <text evidence="12">Binds 2 zinc ions per subunit.</text>
</comment>
<dbReference type="FunFam" id="3.40.50.300:FF:000489">
    <property type="entry name" value="Primosome assembly protein PriA"/>
    <property type="match status" value="1"/>
</dbReference>
<dbReference type="Pfam" id="PF18319">
    <property type="entry name" value="Zn_ribbon_PriA"/>
    <property type="match status" value="1"/>
</dbReference>
<dbReference type="GO" id="GO:0008270">
    <property type="term" value="F:zinc ion binding"/>
    <property type="evidence" value="ECO:0007669"/>
    <property type="project" value="UniProtKB-UniRule"/>
</dbReference>
<feature type="binding site" evidence="12">
    <location>
        <position position="557"/>
    </location>
    <ligand>
        <name>Zn(2+)</name>
        <dbReference type="ChEBI" id="CHEBI:29105"/>
        <label>2</label>
    </ligand>
</feature>
<comment type="subunit">
    <text evidence="12">Component of the replication restart primosome.</text>
</comment>
<feature type="binding site" evidence="12">
    <location>
        <position position="570"/>
    </location>
    <ligand>
        <name>Zn(2+)</name>
        <dbReference type="ChEBI" id="CHEBI:29105"/>
        <label>1</label>
    </ligand>
</feature>
<evidence type="ECO:0000256" key="4">
    <source>
        <dbReference type="ARBA" id="ARBA00022741"/>
    </source>
</evidence>
<dbReference type="GO" id="GO:0003677">
    <property type="term" value="F:DNA binding"/>
    <property type="evidence" value="ECO:0007669"/>
    <property type="project" value="UniProtKB-UniRule"/>
</dbReference>
<protein>
    <recommendedName>
        <fullName evidence="12">Replication restart protein PriA</fullName>
    </recommendedName>
    <alternativeName>
        <fullName evidence="12">ATP-dependent DNA helicase PriA</fullName>
        <ecNumber evidence="12">5.6.2.4</ecNumber>
    </alternativeName>
    <alternativeName>
        <fullName evidence="12">DNA 3'-5' helicase PriA</fullName>
    </alternativeName>
</protein>
<dbReference type="KEGG" id="scor:J3U87_17945"/>
<proteinExistence type="inferred from homology"/>
<feature type="binding site" evidence="12">
    <location>
        <position position="542"/>
    </location>
    <ligand>
        <name>Zn(2+)</name>
        <dbReference type="ChEBI" id="CHEBI:29105"/>
        <label>2</label>
    </ligand>
</feature>
<dbReference type="Pfam" id="PF17764">
    <property type="entry name" value="PriA_3primeBD"/>
    <property type="match status" value="1"/>
</dbReference>
<dbReference type="InterPro" id="IPR005259">
    <property type="entry name" value="PriA"/>
</dbReference>
<dbReference type="RefSeq" id="WP_237384425.1">
    <property type="nucleotide sequence ID" value="NZ_CP071793.1"/>
</dbReference>
<dbReference type="SUPFAM" id="SSF52540">
    <property type="entry name" value="P-loop containing nucleoside triphosphate hydrolases"/>
    <property type="match status" value="2"/>
</dbReference>
<dbReference type="Proteomes" id="UP000663929">
    <property type="component" value="Chromosome"/>
</dbReference>
<feature type="binding site" evidence="12">
    <location>
        <position position="573"/>
    </location>
    <ligand>
        <name>Zn(2+)</name>
        <dbReference type="ChEBI" id="CHEBI:29105"/>
        <label>1</label>
    </ligand>
</feature>
<keyword evidence="4 12" id="KW-0547">Nucleotide-binding</keyword>
<evidence type="ECO:0000256" key="7">
    <source>
        <dbReference type="ARBA" id="ARBA00022833"/>
    </source>
</evidence>
<feature type="binding site" evidence="12">
    <location>
        <position position="530"/>
    </location>
    <ligand>
        <name>Zn(2+)</name>
        <dbReference type="ChEBI" id="CHEBI:29105"/>
        <label>1</label>
    </ligand>
</feature>
<evidence type="ECO:0000256" key="11">
    <source>
        <dbReference type="ARBA" id="ARBA00048988"/>
    </source>
</evidence>
<dbReference type="GO" id="GO:0006302">
    <property type="term" value="P:double-strand break repair"/>
    <property type="evidence" value="ECO:0007669"/>
    <property type="project" value="InterPro"/>
</dbReference>
<keyword evidence="7 12" id="KW-0862">Zinc</keyword>
<reference evidence="14" key="1">
    <citation type="submission" date="2021-03" db="EMBL/GenBank/DDBJ databases">
        <title>Acanthopleuribacteraceae sp. M133.</title>
        <authorList>
            <person name="Wang G."/>
        </authorList>
    </citation>
    <scope>NUCLEOTIDE SEQUENCE</scope>
    <source>
        <strain evidence="14">M133</strain>
    </source>
</reference>
<dbReference type="Gene3D" id="3.40.50.300">
    <property type="entry name" value="P-loop containing nucleotide triphosphate hydrolases"/>
    <property type="match status" value="2"/>
</dbReference>
<dbReference type="InterPro" id="IPR040498">
    <property type="entry name" value="PriA_CRR"/>
</dbReference>
<dbReference type="SMART" id="SM00490">
    <property type="entry name" value="HELICc"/>
    <property type="match status" value="1"/>
</dbReference>
<feature type="binding site" evidence="12">
    <location>
        <position position="539"/>
    </location>
    <ligand>
        <name>Zn(2+)</name>
        <dbReference type="ChEBI" id="CHEBI:29105"/>
        <label>2</label>
    </ligand>
</feature>
<comment type="function">
    <text evidence="12">Initiates the restart of stalled replication forks, which reloads the replicative helicase on sites other than the origin of replication. Recognizes and binds to abandoned replication forks and remodels them to uncover a helicase loading site. Promotes assembly of the primosome at these replication forks.</text>
</comment>
<dbReference type="Gene3D" id="3.40.1440.60">
    <property type="entry name" value="PriA, 3(prime) DNA-binding domain"/>
    <property type="match status" value="1"/>
</dbReference>
<dbReference type="GO" id="GO:0016787">
    <property type="term" value="F:hydrolase activity"/>
    <property type="evidence" value="ECO:0007669"/>
    <property type="project" value="UniProtKB-KW"/>
</dbReference>
<keyword evidence="2 12" id="KW-0235">DNA replication</keyword>
<evidence type="ECO:0000256" key="8">
    <source>
        <dbReference type="ARBA" id="ARBA00022840"/>
    </source>
</evidence>
<dbReference type="GO" id="GO:0006270">
    <property type="term" value="P:DNA replication initiation"/>
    <property type="evidence" value="ECO:0007669"/>
    <property type="project" value="TreeGrafter"/>
</dbReference>
<evidence type="ECO:0000313" key="14">
    <source>
        <dbReference type="EMBL" id="QTD54331.1"/>
    </source>
</evidence>
<keyword evidence="6 12" id="KW-0347">Helicase</keyword>
<keyword evidence="1 12" id="KW-0639">Primosome</keyword>
<feature type="domain" description="Helicase ATP-binding" evidence="13">
    <location>
        <begin position="301"/>
        <end position="467"/>
    </location>
</feature>
<dbReference type="PROSITE" id="PS51192">
    <property type="entry name" value="HELICASE_ATP_BIND_1"/>
    <property type="match status" value="1"/>
</dbReference>